<comment type="caution">
    <text evidence="2">The sequence shown here is derived from an EMBL/GenBank/DDBJ whole genome shotgun (WGS) entry which is preliminary data.</text>
</comment>
<dbReference type="Proteomes" id="UP000019141">
    <property type="component" value="Unassembled WGS sequence"/>
</dbReference>
<evidence type="ECO:0000259" key="1">
    <source>
        <dbReference type="Pfam" id="PF18765"/>
    </source>
</evidence>
<dbReference type="PIRSF" id="PIRSF020217">
    <property type="entry name" value="UCP020217"/>
    <property type="match status" value="1"/>
</dbReference>
<name>W4LZA5_ENTF1</name>
<sequence length="117" mass="13513">MAAFKTDTLDTILHRRREAQEQERQVLLARVYHTLDRLSPVYGLDHVYIFGSLIRPWTFSADSDIDLAVESLEPEPFFSLMGILATELGREVDLIDLSRCHFASKIRQEGRLWTAVH</sequence>
<gene>
    <name evidence="2" type="ORF">ETSY1_00750</name>
</gene>
<dbReference type="Gene3D" id="3.30.460.10">
    <property type="entry name" value="Beta Polymerase, domain 2"/>
    <property type="match status" value="1"/>
</dbReference>
<accession>W4LZA5</accession>
<dbReference type="HOGENOM" id="CLU_2095656_0_0_7"/>
<feature type="domain" description="Polymerase beta nucleotidyltransferase" evidence="1">
    <location>
        <begin position="45"/>
        <end position="112"/>
    </location>
</feature>
<dbReference type="CDD" id="cd05403">
    <property type="entry name" value="NT_KNTase_like"/>
    <property type="match status" value="1"/>
</dbReference>
<organism evidence="2 3">
    <name type="scientific">Entotheonella factor</name>
    <dbReference type="NCBI Taxonomy" id="1429438"/>
    <lineage>
        <taxon>Bacteria</taxon>
        <taxon>Pseudomonadati</taxon>
        <taxon>Nitrospinota/Tectimicrobiota group</taxon>
        <taxon>Candidatus Tectimicrobiota</taxon>
        <taxon>Candidatus Entotheonellia</taxon>
        <taxon>Candidatus Entotheonellales</taxon>
        <taxon>Candidatus Entotheonellaceae</taxon>
        <taxon>Candidatus Entotheonella</taxon>
    </lineage>
</organism>
<dbReference type="EMBL" id="AZHW01000066">
    <property type="protein sequence ID" value="ETX03233.1"/>
    <property type="molecule type" value="Genomic_DNA"/>
</dbReference>
<dbReference type="AlphaFoldDB" id="W4LZA5"/>
<dbReference type="InterPro" id="IPR041633">
    <property type="entry name" value="Polbeta"/>
</dbReference>
<dbReference type="InterPro" id="IPR043519">
    <property type="entry name" value="NT_sf"/>
</dbReference>
<protein>
    <recommendedName>
        <fullName evidence="1">Polymerase beta nucleotidyltransferase domain-containing protein</fullName>
    </recommendedName>
</protein>
<evidence type="ECO:0000313" key="2">
    <source>
        <dbReference type="EMBL" id="ETX03233.1"/>
    </source>
</evidence>
<dbReference type="Pfam" id="PF18765">
    <property type="entry name" value="Polbeta"/>
    <property type="match status" value="1"/>
</dbReference>
<evidence type="ECO:0000313" key="3">
    <source>
        <dbReference type="Proteomes" id="UP000019141"/>
    </source>
</evidence>
<proteinExistence type="predicted"/>
<keyword evidence="3" id="KW-1185">Reference proteome</keyword>
<dbReference type="SUPFAM" id="SSF81301">
    <property type="entry name" value="Nucleotidyltransferase"/>
    <property type="match status" value="1"/>
</dbReference>
<dbReference type="InterPro" id="IPR024700">
    <property type="entry name" value="UCP020217"/>
</dbReference>
<reference evidence="2 3" key="1">
    <citation type="journal article" date="2014" name="Nature">
        <title>An environmental bacterial taxon with a large and distinct metabolic repertoire.</title>
        <authorList>
            <person name="Wilson M.C."/>
            <person name="Mori T."/>
            <person name="Ruckert C."/>
            <person name="Uria A.R."/>
            <person name="Helf M.J."/>
            <person name="Takada K."/>
            <person name="Gernert C."/>
            <person name="Steffens U.A."/>
            <person name="Heycke N."/>
            <person name="Schmitt S."/>
            <person name="Rinke C."/>
            <person name="Helfrich E.J."/>
            <person name="Brachmann A.O."/>
            <person name="Gurgui C."/>
            <person name="Wakimoto T."/>
            <person name="Kracht M."/>
            <person name="Crusemann M."/>
            <person name="Hentschel U."/>
            <person name="Abe I."/>
            <person name="Matsunaga S."/>
            <person name="Kalinowski J."/>
            <person name="Takeyama H."/>
            <person name="Piel J."/>
        </authorList>
    </citation>
    <scope>NUCLEOTIDE SEQUENCE [LARGE SCALE GENOMIC DNA]</scope>
    <source>
        <strain evidence="3">TSY1</strain>
    </source>
</reference>